<keyword evidence="3" id="KW-1185">Reference proteome</keyword>
<dbReference type="AlphaFoldDB" id="A0A178YF07"/>
<evidence type="ECO:0000256" key="1">
    <source>
        <dbReference type="SAM" id="Phobius"/>
    </source>
</evidence>
<feature type="transmembrane region" description="Helical" evidence="1">
    <location>
        <begin position="20"/>
        <end position="45"/>
    </location>
</feature>
<organism evidence="2 3">
    <name type="scientific">Sinorhizobium saheli</name>
    <dbReference type="NCBI Taxonomy" id="36856"/>
    <lineage>
        <taxon>Bacteria</taxon>
        <taxon>Pseudomonadati</taxon>
        <taxon>Pseudomonadota</taxon>
        <taxon>Alphaproteobacteria</taxon>
        <taxon>Hyphomicrobiales</taxon>
        <taxon>Rhizobiaceae</taxon>
        <taxon>Sinorhizobium/Ensifer group</taxon>
        <taxon>Sinorhizobium</taxon>
    </lineage>
</organism>
<evidence type="ECO:0000313" key="2">
    <source>
        <dbReference type="EMBL" id="OAP45866.1"/>
    </source>
</evidence>
<gene>
    <name evidence="2" type="ORF">ATB98_04180</name>
</gene>
<name>A0A178YF07_SINSA</name>
<keyword evidence="1" id="KW-1133">Transmembrane helix</keyword>
<evidence type="ECO:0000313" key="3">
    <source>
        <dbReference type="Proteomes" id="UP000078507"/>
    </source>
</evidence>
<comment type="caution">
    <text evidence="2">The sequence shown here is derived from an EMBL/GenBank/DDBJ whole genome shotgun (WGS) entry which is preliminary data.</text>
</comment>
<keyword evidence="1" id="KW-0472">Membrane</keyword>
<sequence length="71" mass="7135">MDVNIDGVRTVDLIAVRIAMLGYATPLVAAVAMSTSSLIVVANALRLRGLASMKPAESNASPTALLPAGGA</sequence>
<protein>
    <submittedName>
        <fullName evidence="2">Uncharacterized protein</fullName>
    </submittedName>
</protein>
<proteinExistence type="predicted"/>
<dbReference type="STRING" id="36856.ATB98_04180"/>
<dbReference type="EMBL" id="LNQB01000070">
    <property type="protein sequence ID" value="OAP45866.1"/>
    <property type="molecule type" value="Genomic_DNA"/>
</dbReference>
<keyword evidence="1" id="KW-0812">Transmembrane</keyword>
<accession>A0A178YF07</accession>
<dbReference type="Proteomes" id="UP000078507">
    <property type="component" value="Unassembled WGS sequence"/>
</dbReference>
<reference evidence="2 3" key="1">
    <citation type="submission" date="2015-11" db="EMBL/GenBank/DDBJ databases">
        <title>Ensifer anhuiense sp. nov., an effective nitrogen fixation bacterium with Glycine soja.</title>
        <authorList>
            <person name="Yan H."/>
            <person name="Chen W."/>
        </authorList>
    </citation>
    <scope>NUCLEOTIDE SEQUENCE [LARGE SCALE GENOMIC DNA]</scope>
    <source>
        <strain evidence="2 3">LMG 7837</strain>
    </source>
</reference>